<dbReference type="InterPro" id="IPR037293">
    <property type="entry name" value="Gal_Oxidase_central_sf"/>
</dbReference>
<dbReference type="InterPro" id="IPR006652">
    <property type="entry name" value="Kelch_1"/>
</dbReference>
<accession>A0ABQ7B3W5</accession>
<dbReference type="EMBL" id="QGKV02001556">
    <property type="protein sequence ID" value="KAF3520898.1"/>
    <property type="molecule type" value="Genomic_DNA"/>
</dbReference>
<name>A0ABQ7B3W5_BRACR</name>
<evidence type="ECO:0000313" key="1">
    <source>
        <dbReference type="EMBL" id="KAF3520898.1"/>
    </source>
</evidence>
<evidence type="ECO:0008006" key="3">
    <source>
        <dbReference type="Google" id="ProtNLM"/>
    </source>
</evidence>
<organism evidence="1 2">
    <name type="scientific">Brassica cretica</name>
    <name type="common">Mustard</name>
    <dbReference type="NCBI Taxonomy" id="69181"/>
    <lineage>
        <taxon>Eukaryota</taxon>
        <taxon>Viridiplantae</taxon>
        <taxon>Streptophyta</taxon>
        <taxon>Embryophyta</taxon>
        <taxon>Tracheophyta</taxon>
        <taxon>Spermatophyta</taxon>
        <taxon>Magnoliopsida</taxon>
        <taxon>eudicotyledons</taxon>
        <taxon>Gunneridae</taxon>
        <taxon>Pentapetalae</taxon>
        <taxon>rosids</taxon>
        <taxon>malvids</taxon>
        <taxon>Brassicales</taxon>
        <taxon>Brassicaceae</taxon>
        <taxon>Brassiceae</taxon>
        <taxon>Brassica</taxon>
    </lineage>
</organism>
<gene>
    <name evidence="1" type="ORF">DY000_02059417</name>
</gene>
<proteinExistence type="predicted"/>
<reference evidence="1 2" key="1">
    <citation type="journal article" date="2020" name="BMC Genomics">
        <title>Intraspecific diversification of the crop wild relative Brassica cretica Lam. using demographic model selection.</title>
        <authorList>
            <person name="Kioukis A."/>
            <person name="Michalopoulou V.A."/>
            <person name="Briers L."/>
            <person name="Pirintsos S."/>
            <person name="Studholme D.J."/>
            <person name="Pavlidis P."/>
            <person name="Sarris P.F."/>
        </authorList>
    </citation>
    <scope>NUCLEOTIDE SEQUENCE [LARGE SCALE GENOMIC DNA]</scope>
    <source>
        <strain evidence="2">cv. PFS-1207/04</strain>
    </source>
</reference>
<dbReference type="SUPFAM" id="SSF117281">
    <property type="entry name" value="Kelch motif"/>
    <property type="match status" value="1"/>
</dbReference>
<dbReference type="InterPro" id="IPR015915">
    <property type="entry name" value="Kelch-typ_b-propeller"/>
</dbReference>
<dbReference type="Proteomes" id="UP000266723">
    <property type="component" value="Unassembled WGS sequence"/>
</dbReference>
<keyword evidence="2" id="KW-1185">Reference proteome</keyword>
<sequence length="221" mass="25629">MQYRPLIPVELHEISGPVLLVALAMVSWKYRFVAESHNIRAMRYRMDKKKIYVFGGCWDVADSSNWVEVFDLETRTWEFLFLFTPKMPLNIQQRVVINGQIIYGVDEDGQIFYFTPSTNPMFMTKGIVEPNPENKNEWFLFEVIMCRGIGGRILWRWPDEILWKEVKRAAAASHHQNLLLLDCHLLGSPAASTRSFGAMVCRDLHEEMPGRRGVVRGLGEH</sequence>
<dbReference type="Gene3D" id="2.130.10.80">
    <property type="entry name" value="Galactose oxidase/kelch, beta-propeller"/>
    <property type="match status" value="1"/>
</dbReference>
<evidence type="ECO:0000313" key="2">
    <source>
        <dbReference type="Proteomes" id="UP000266723"/>
    </source>
</evidence>
<protein>
    <recommendedName>
        <fullName evidence="3">F-box associated domain-containing protein</fullName>
    </recommendedName>
</protein>
<dbReference type="Pfam" id="PF01344">
    <property type="entry name" value="Kelch_1"/>
    <property type="match status" value="1"/>
</dbReference>
<comment type="caution">
    <text evidence="1">The sequence shown here is derived from an EMBL/GenBank/DDBJ whole genome shotgun (WGS) entry which is preliminary data.</text>
</comment>